<protein>
    <submittedName>
        <fullName evidence="2">Uncharacterized protein</fullName>
    </submittedName>
</protein>
<accession>A0A7G5ED12</accession>
<keyword evidence="1" id="KW-0812">Transmembrane</keyword>
<evidence type="ECO:0000256" key="1">
    <source>
        <dbReference type="SAM" id="Phobius"/>
    </source>
</evidence>
<proteinExistence type="predicted"/>
<feature type="transmembrane region" description="Helical" evidence="1">
    <location>
        <begin position="55"/>
        <end position="70"/>
    </location>
</feature>
<dbReference type="EMBL" id="CP058554">
    <property type="protein sequence ID" value="QMV71887.1"/>
    <property type="molecule type" value="Genomic_DNA"/>
</dbReference>
<gene>
    <name evidence="2" type="ORF">HS961_03030</name>
</gene>
<organism evidence="2 3">
    <name type="scientific">Comamonas piscis</name>
    <dbReference type="NCBI Taxonomy" id="1562974"/>
    <lineage>
        <taxon>Bacteria</taxon>
        <taxon>Pseudomonadati</taxon>
        <taxon>Pseudomonadota</taxon>
        <taxon>Betaproteobacteria</taxon>
        <taxon>Burkholderiales</taxon>
        <taxon>Comamonadaceae</taxon>
        <taxon>Comamonas</taxon>
    </lineage>
</organism>
<reference evidence="2 3" key="1">
    <citation type="journal article" date="2020" name="G3 (Bethesda)">
        <title>CeMbio - The Caenorhabditis elegans Microbiome Resource.</title>
        <authorList>
            <person name="Dirksen P."/>
            <person name="Assie A."/>
            <person name="Zimmermann J."/>
            <person name="Zhang F."/>
            <person name="Tietje A.M."/>
            <person name="Marsh S.A."/>
            <person name="Felix M.A."/>
            <person name="Shapira M."/>
            <person name="Kaleta C."/>
            <person name="Schulenburg H."/>
            <person name="Samuel B."/>
        </authorList>
    </citation>
    <scope>NUCLEOTIDE SEQUENCE [LARGE SCALE GENOMIC DNA]</scope>
    <source>
        <strain evidence="2 3">BIGb0172</strain>
    </source>
</reference>
<keyword evidence="3" id="KW-1185">Reference proteome</keyword>
<evidence type="ECO:0000313" key="2">
    <source>
        <dbReference type="EMBL" id="QMV71887.1"/>
    </source>
</evidence>
<dbReference type="KEGG" id="cpis:HS961_03030"/>
<dbReference type="RefSeq" id="WP_182326316.1">
    <property type="nucleotide sequence ID" value="NZ_CP058554.1"/>
</dbReference>
<feature type="transmembrane region" description="Helical" evidence="1">
    <location>
        <begin position="28"/>
        <end position="48"/>
    </location>
</feature>
<keyword evidence="1" id="KW-0472">Membrane</keyword>
<name>A0A7G5ED12_9BURK</name>
<keyword evidence="1" id="KW-1133">Transmembrane helix</keyword>
<dbReference type="AlphaFoldDB" id="A0A7G5ED12"/>
<evidence type="ECO:0000313" key="3">
    <source>
        <dbReference type="Proteomes" id="UP000515240"/>
    </source>
</evidence>
<sequence length="71" mass="7751">MKKFLLISPILILFAVQGLEHKYYGGALFSFLASVACLANLTSVAKAANENRGKIVAALVLMSLALFYFRL</sequence>
<dbReference type="Proteomes" id="UP000515240">
    <property type="component" value="Chromosome"/>
</dbReference>